<dbReference type="EMBL" id="CATQJA010000898">
    <property type="protein sequence ID" value="CAJ0564607.1"/>
    <property type="molecule type" value="Genomic_DNA"/>
</dbReference>
<dbReference type="CDD" id="cd00047">
    <property type="entry name" value="PTPc"/>
    <property type="match status" value="1"/>
</dbReference>
<gene>
    <name evidence="4" type="ORF">MSPICULIGERA_LOCUS3281</name>
</gene>
<evidence type="ECO:0000313" key="5">
    <source>
        <dbReference type="Proteomes" id="UP001177023"/>
    </source>
</evidence>
<feature type="domain" description="Tyrosine-protein phosphatase" evidence="2">
    <location>
        <begin position="180"/>
        <end position="256"/>
    </location>
</feature>
<feature type="compositionally biased region" description="Basic and acidic residues" evidence="1">
    <location>
        <begin position="22"/>
        <end position="43"/>
    </location>
</feature>
<feature type="non-terminal residue" evidence="4">
    <location>
        <position position="1"/>
    </location>
</feature>
<evidence type="ECO:0000259" key="2">
    <source>
        <dbReference type="PROSITE" id="PS50055"/>
    </source>
</evidence>
<accession>A0AA36FRT4</accession>
<dbReference type="InterPro" id="IPR000242">
    <property type="entry name" value="PTP_cat"/>
</dbReference>
<dbReference type="PANTHER" id="PTHR46163">
    <property type="entry name" value="TYROSINE-PROTEIN PHOSPHATASE-RELATED"/>
    <property type="match status" value="1"/>
</dbReference>
<name>A0AA36FRT4_9BILA</name>
<evidence type="ECO:0000313" key="4">
    <source>
        <dbReference type="EMBL" id="CAJ0564607.1"/>
    </source>
</evidence>
<dbReference type="SMART" id="SM00404">
    <property type="entry name" value="PTPc_motif"/>
    <property type="match status" value="1"/>
</dbReference>
<dbReference type="PRINTS" id="PR00700">
    <property type="entry name" value="PRTYPHPHTASE"/>
</dbReference>
<dbReference type="InterPro" id="IPR029021">
    <property type="entry name" value="Prot-tyrosine_phosphatase-like"/>
</dbReference>
<dbReference type="PANTHER" id="PTHR46163:SF8">
    <property type="entry name" value="PROTEIN-TYROSINE PHOSPHATASE"/>
    <property type="match status" value="1"/>
</dbReference>
<dbReference type="SMART" id="SM00194">
    <property type="entry name" value="PTPc"/>
    <property type="match status" value="1"/>
</dbReference>
<keyword evidence="5" id="KW-1185">Reference proteome</keyword>
<evidence type="ECO:0000259" key="3">
    <source>
        <dbReference type="PROSITE" id="PS50056"/>
    </source>
</evidence>
<dbReference type="InterPro" id="IPR003595">
    <property type="entry name" value="Tyr_Pase_cat"/>
</dbReference>
<dbReference type="SUPFAM" id="SSF52799">
    <property type="entry name" value="(Phosphotyrosine protein) phosphatases II"/>
    <property type="match status" value="1"/>
</dbReference>
<sequence>MRLALTARRFRETKSKTLALQAEKEAEQRKEKETQPVKEEVKSSRKSKKESKKTAPDEPPADGPAKALSVPGAGTQVQKWIQRALDMGVPALREEYRGLSKWCPDGMTVDAFKAAQPENKNRCMIIQEEVETIVMLCNLVEQGKLKCFKIKPMSPEEPSVNVSVLRIDFKKDDKPATRDELLSRIRGTQKPIAVHCSAGIGRTGTIVAIEYILECLQHGKDCVDMDKLLKELREQRPWSIQNDLQYLYIHRILLFYFLDKYKAQNKSVLTPENVEKYNKFIEEYDAATR</sequence>
<organism evidence="4 5">
    <name type="scientific">Mesorhabditis spiculigera</name>
    <dbReference type="NCBI Taxonomy" id="96644"/>
    <lineage>
        <taxon>Eukaryota</taxon>
        <taxon>Metazoa</taxon>
        <taxon>Ecdysozoa</taxon>
        <taxon>Nematoda</taxon>
        <taxon>Chromadorea</taxon>
        <taxon>Rhabditida</taxon>
        <taxon>Rhabditina</taxon>
        <taxon>Rhabditomorpha</taxon>
        <taxon>Rhabditoidea</taxon>
        <taxon>Rhabditidae</taxon>
        <taxon>Mesorhabditinae</taxon>
        <taxon>Mesorhabditis</taxon>
    </lineage>
</organism>
<feature type="domain" description="Tyrosine specific protein phosphatases" evidence="3">
    <location>
        <begin position="167"/>
        <end position="247"/>
    </location>
</feature>
<dbReference type="AlphaFoldDB" id="A0AA36FRT4"/>
<dbReference type="GO" id="GO:0004725">
    <property type="term" value="F:protein tyrosine phosphatase activity"/>
    <property type="evidence" value="ECO:0007669"/>
    <property type="project" value="InterPro"/>
</dbReference>
<dbReference type="PROSITE" id="PS00383">
    <property type="entry name" value="TYR_PHOSPHATASE_1"/>
    <property type="match status" value="1"/>
</dbReference>
<evidence type="ECO:0000256" key="1">
    <source>
        <dbReference type="SAM" id="MobiDB-lite"/>
    </source>
</evidence>
<dbReference type="Gene3D" id="3.90.190.10">
    <property type="entry name" value="Protein tyrosine phosphatase superfamily"/>
    <property type="match status" value="2"/>
</dbReference>
<dbReference type="PROSITE" id="PS50055">
    <property type="entry name" value="TYR_PHOSPHATASE_PTP"/>
    <property type="match status" value="1"/>
</dbReference>
<dbReference type="InterPro" id="IPR000387">
    <property type="entry name" value="Tyr_Pase_dom"/>
</dbReference>
<dbReference type="Pfam" id="PF00102">
    <property type="entry name" value="Y_phosphatase"/>
    <property type="match status" value="2"/>
</dbReference>
<reference evidence="4" key="1">
    <citation type="submission" date="2023-06" db="EMBL/GenBank/DDBJ databases">
        <authorList>
            <person name="Delattre M."/>
        </authorList>
    </citation>
    <scope>NUCLEOTIDE SEQUENCE</scope>
    <source>
        <strain evidence="4">AF72</strain>
    </source>
</reference>
<dbReference type="InterPro" id="IPR052782">
    <property type="entry name" value="Oocyte-zygote_transition_reg"/>
</dbReference>
<dbReference type="Proteomes" id="UP001177023">
    <property type="component" value="Unassembled WGS sequence"/>
</dbReference>
<protein>
    <submittedName>
        <fullName evidence="4">Uncharacterized protein</fullName>
    </submittedName>
</protein>
<proteinExistence type="predicted"/>
<comment type="caution">
    <text evidence="4">The sequence shown here is derived from an EMBL/GenBank/DDBJ whole genome shotgun (WGS) entry which is preliminary data.</text>
</comment>
<feature type="region of interest" description="Disordered" evidence="1">
    <location>
        <begin position="1"/>
        <end position="73"/>
    </location>
</feature>
<dbReference type="InterPro" id="IPR016130">
    <property type="entry name" value="Tyr_Pase_AS"/>
</dbReference>
<dbReference type="PROSITE" id="PS50056">
    <property type="entry name" value="TYR_PHOSPHATASE_2"/>
    <property type="match status" value="1"/>
</dbReference>